<evidence type="ECO:0000256" key="1">
    <source>
        <dbReference type="ARBA" id="ARBA00005051"/>
    </source>
</evidence>
<dbReference type="GO" id="GO:0016301">
    <property type="term" value="F:kinase activity"/>
    <property type="evidence" value="ECO:0007669"/>
    <property type="project" value="UniProtKB-KW"/>
</dbReference>
<keyword evidence="10" id="KW-1185">Reference proteome</keyword>
<evidence type="ECO:0000313" key="10">
    <source>
        <dbReference type="Proteomes" id="UP000242258"/>
    </source>
</evidence>
<keyword evidence="7" id="KW-0289">Folate biosynthesis</keyword>
<dbReference type="OrthoDB" id="9790168at2"/>
<dbReference type="InterPro" id="IPR000550">
    <property type="entry name" value="Hppk"/>
</dbReference>
<comment type="pathway">
    <text evidence="1">Cofactor biosynthesis; tetrahydrofolate biosynthesis; 2-amino-4-hydroxy-6-hydroxymethyl-7,8-dihydropteridine diphosphate from 7,8-dihydroneopterin triphosphate: step 4/4.</text>
</comment>
<keyword evidence="6" id="KW-0067">ATP-binding</keyword>
<evidence type="ECO:0000313" key="9">
    <source>
        <dbReference type="EMBL" id="OEY70811.1"/>
    </source>
</evidence>
<sequence length="164" mass="18633">MALIYISVGSNMNRDYHIRQGVSALQQHLGALQLSSVYESEAVGFSGDSFYNLVVGATTTLSIAECKTLFKHIEDQYGRDRTAERFSGRTLDLDLLTFDSLICQQPVQLPRAEITENAFVLWPLAEIAPEQIHPLTQQTYAELWQNYAKAQKLWPVPFDWSHLQ</sequence>
<dbReference type="Pfam" id="PF01288">
    <property type="entry name" value="HPPK"/>
    <property type="match status" value="1"/>
</dbReference>
<dbReference type="RefSeq" id="WP_070050418.1">
    <property type="nucleotide sequence ID" value="NZ_CBCSDO010000002.1"/>
</dbReference>
<keyword evidence="5 9" id="KW-0418">Kinase</keyword>
<dbReference type="PANTHER" id="PTHR43071:SF2">
    <property type="entry name" value="2-AMINO-4-HYDROXY-6-HYDROXYMETHYLDIHYDROPTERIDINE PYROPHOSPHOKINASE"/>
    <property type="match status" value="1"/>
</dbReference>
<dbReference type="PANTHER" id="PTHR43071">
    <property type="entry name" value="2-AMINO-4-HYDROXY-6-HYDROXYMETHYLDIHYDROPTERIDINE PYROPHOSPHOKINASE"/>
    <property type="match status" value="1"/>
</dbReference>
<evidence type="ECO:0000259" key="8">
    <source>
        <dbReference type="Pfam" id="PF01288"/>
    </source>
</evidence>
<dbReference type="CDD" id="cd00483">
    <property type="entry name" value="HPPK"/>
    <property type="match status" value="1"/>
</dbReference>
<evidence type="ECO:0000256" key="2">
    <source>
        <dbReference type="ARBA" id="ARBA00013253"/>
    </source>
</evidence>
<dbReference type="Gene3D" id="3.30.70.560">
    <property type="entry name" value="7,8-Dihydro-6-hydroxymethylpterin-pyrophosphokinase HPPK"/>
    <property type="match status" value="1"/>
</dbReference>
<gene>
    <name evidence="9" type="ORF">BI198_15535</name>
</gene>
<protein>
    <recommendedName>
        <fullName evidence="2">2-amino-4-hydroxy-6-hydroxymethyldihydropteridine diphosphokinase</fullName>
        <ecNumber evidence="2">2.7.6.3</ecNumber>
    </recommendedName>
</protein>
<dbReference type="GO" id="GO:0003848">
    <property type="term" value="F:2-amino-4-hydroxy-6-hydroxymethyldihydropteridine diphosphokinase activity"/>
    <property type="evidence" value="ECO:0007669"/>
    <property type="project" value="UniProtKB-EC"/>
</dbReference>
<dbReference type="GO" id="GO:0046654">
    <property type="term" value="P:tetrahydrofolate biosynthetic process"/>
    <property type="evidence" value="ECO:0007669"/>
    <property type="project" value="UniProtKB-UniPathway"/>
</dbReference>
<reference evidence="10" key="1">
    <citation type="submission" date="2016-09" db="EMBL/GenBank/DDBJ databases">
        <authorList>
            <person name="Wan X."/>
            <person name="Hou S."/>
        </authorList>
    </citation>
    <scope>NUCLEOTIDE SEQUENCE [LARGE SCALE GENOMIC DNA]</scope>
    <source>
        <strain evidence="10">KH87</strain>
    </source>
</reference>
<evidence type="ECO:0000256" key="5">
    <source>
        <dbReference type="ARBA" id="ARBA00022777"/>
    </source>
</evidence>
<organism evidence="9 10">
    <name type="scientific">Rheinheimera salexigens</name>
    <dbReference type="NCBI Taxonomy" id="1628148"/>
    <lineage>
        <taxon>Bacteria</taxon>
        <taxon>Pseudomonadati</taxon>
        <taxon>Pseudomonadota</taxon>
        <taxon>Gammaproteobacteria</taxon>
        <taxon>Chromatiales</taxon>
        <taxon>Chromatiaceae</taxon>
        <taxon>Rheinheimera</taxon>
    </lineage>
</organism>
<keyword evidence="3" id="KW-0808">Transferase</keyword>
<comment type="caution">
    <text evidence="9">The sequence shown here is derived from an EMBL/GenBank/DDBJ whole genome shotgun (WGS) entry which is preliminary data.</text>
</comment>
<evidence type="ECO:0000256" key="7">
    <source>
        <dbReference type="ARBA" id="ARBA00022909"/>
    </source>
</evidence>
<dbReference type="SUPFAM" id="SSF55083">
    <property type="entry name" value="6-hydroxymethyl-7,8-dihydropterin pyrophosphokinase, HPPK"/>
    <property type="match status" value="1"/>
</dbReference>
<dbReference type="EMBL" id="MKEK01000001">
    <property type="protein sequence ID" value="OEY70811.1"/>
    <property type="molecule type" value="Genomic_DNA"/>
</dbReference>
<dbReference type="NCBIfam" id="TIGR01498">
    <property type="entry name" value="folK"/>
    <property type="match status" value="1"/>
</dbReference>
<dbReference type="EC" id="2.7.6.3" evidence="2"/>
<accession>A0A1E7Q9N8</accession>
<dbReference type="GO" id="GO:0005524">
    <property type="term" value="F:ATP binding"/>
    <property type="evidence" value="ECO:0007669"/>
    <property type="project" value="UniProtKB-KW"/>
</dbReference>
<evidence type="ECO:0000256" key="3">
    <source>
        <dbReference type="ARBA" id="ARBA00022679"/>
    </source>
</evidence>
<dbReference type="UniPathway" id="UPA00077">
    <property type="reaction ID" value="UER00155"/>
</dbReference>
<dbReference type="GO" id="GO:0046656">
    <property type="term" value="P:folic acid biosynthetic process"/>
    <property type="evidence" value="ECO:0007669"/>
    <property type="project" value="UniProtKB-KW"/>
</dbReference>
<evidence type="ECO:0000256" key="6">
    <source>
        <dbReference type="ARBA" id="ARBA00022840"/>
    </source>
</evidence>
<dbReference type="InterPro" id="IPR035907">
    <property type="entry name" value="Hppk_sf"/>
</dbReference>
<keyword evidence="4" id="KW-0547">Nucleotide-binding</keyword>
<dbReference type="AlphaFoldDB" id="A0A1E7Q9N8"/>
<name>A0A1E7Q9N8_9GAMM</name>
<proteinExistence type="predicted"/>
<dbReference type="Proteomes" id="UP000242258">
    <property type="component" value="Unassembled WGS sequence"/>
</dbReference>
<evidence type="ECO:0000256" key="4">
    <source>
        <dbReference type="ARBA" id="ARBA00022741"/>
    </source>
</evidence>
<feature type="domain" description="7,8-dihydro-6-hydroxymethylpterin-pyrophosphokinase" evidence="8">
    <location>
        <begin position="5"/>
        <end position="129"/>
    </location>
</feature>
<dbReference type="STRING" id="1628148.BI198_15535"/>